<accession>A0ABV2LBK8</accession>
<evidence type="ECO:0000313" key="2">
    <source>
        <dbReference type="EMBL" id="MET3695009.1"/>
    </source>
</evidence>
<evidence type="ECO:0000256" key="1">
    <source>
        <dbReference type="SAM" id="MobiDB-lite"/>
    </source>
</evidence>
<dbReference type="Proteomes" id="UP001549145">
    <property type="component" value="Unassembled WGS sequence"/>
</dbReference>
<reference evidence="2 3" key="1">
    <citation type="submission" date="2024-06" db="EMBL/GenBank/DDBJ databases">
        <title>Genomic Encyclopedia of Type Strains, Phase IV (KMG-IV): sequencing the most valuable type-strain genomes for metagenomic binning, comparative biology and taxonomic classification.</title>
        <authorList>
            <person name="Goeker M."/>
        </authorList>
    </citation>
    <scope>NUCLEOTIDE SEQUENCE [LARGE SCALE GENOMIC DNA]</scope>
    <source>
        <strain evidence="2 3">DSM 21331</strain>
    </source>
</reference>
<proteinExistence type="predicted"/>
<name>A0ABV2LBK8_9HYPH</name>
<dbReference type="EMBL" id="JBEPMM010000021">
    <property type="protein sequence ID" value="MET3695009.1"/>
    <property type="molecule type" value="Genomic_DNA"/>
</dbReference>
<comment type="caution">
    <text evidence="2">The sequence shown here is derived from an EMBL/GenBank/DDBJ whole genome shotgun (WGS) entry which is preliminary data.</text>
</comment>
<feature type="region of interest" description="Disordered" evidence="1">
    <location>
        <begin position="405"/>
        <end position="427"/>
    </location>
</feature>
<sequence>MAEMLNLKTLLELVARSRAESVVADALTPRGVGATASRTLLGTPEALWSHLAVRIDQARLVTCQGVARRVASTQKVLAITRTQGPIDPKALQDWIFAVLMGLWIRYGNRLEAVVLHRDGPRPVIVAVLVPTDPALRARRELDPGFREPAKRIAKAVPSDTVDVREATAPRKPANAEAIAIILPRGPAPLPVDDDASFEAGEPTRKTMFELMPTSPHRVRPGSERVPAWPGIEPACAARDPSLTWMASQDDRASHLGGPPRCQKAVSDDVGSTALSIGDDAEDSGFGFMHRAAQGQERHFPKQLRALRLGETFQVLYALSPDWTLPRPFWDVLRSLFAGRQPKMSDIGTCFIARPTTRVVQTTNVSRCLGRAGLPSAPEPTPLCASSMPIIPKHTGITVSIRVKHRAHSPMPPGGMVGTGSRRLSSSDGRPVQIPAMPMSMGSEQGDPGAGTTLVVLETPSLIGTSTERLQPSLMCRSRVFLRSETPSSLTGMSG</sequence>
<protein>
    <submittedName>
        <fullName evidence="2">Uncharacterized protein</fullName>
    </submittedName>
</protein>
<gene>
    <name evidence="2" type="ORF">ABID43_004574</name>
</gene>
<evidence type="ECO:0000313" key="3">
    <source>
        <dbReference type="Proteomes" id="UP001549145"/>
    </source>
</evidence>
<keyword evidence="3" id="KW-1185">Reference proteome</keyword>
<dbReference type="RefSeq" id="WP_238280984.1">
    <property type="nucleotide sequence ID" value="NZ_BPQL01000109.1"/>
</dbReference>
<organism evidence="2 3">
    <name type="scientific">Methylobacterium goesingense</name>
    <dbReference type="NCBI Taxonomy" id="243690"/>
    <lineage>
        <taxon>Bacteria</taxon>
        <taxon>Pseudomonadati</taxon>
        <taxon>Pseudomonadota</taxon>
        <taxon>Alphaproteobacteria</taxon>
        <taxon>Hyphomicrobiales</taxon>
        <taxon>Methylobacteriaceae</taxon>
        <taxon>Methylobacterium</taxon>
    </lineage>
</organism>